<evidence type="ECO:0000313" key="3">
    <source>
        <dbReference type="Proteomes" id="UP000233750"/>
    </source>
</evidence>
<gene>
    <name evidence="2" type="ORF">ATK30_5533</name>
</gene>
<name>A0A2N3WLA1_9PSEU</name>
<sequence>MAITATLLDPLLCSGLISNVTHFESPVSHMSTQPSVPHRRSARHSPAARPSNHSPAGPIACGACKSASRALELAQRGRLRPGLRPIELATPRGRVRHRAAIQAGTLGPSARAATIVVNRGLTSVRSTAAIASGVTCPGDPQQAAPAPPRDVDQVGRVVLPLLLHGSPPRQPPAPRRLALHVRVLTHELPMPSGGPIRVSLRRHHPAAQSRAGARPARPTPRSPRAPPRWRARKPARPPGSPGRAERPAGARTRPGTPG</sequence>
<organism evidence="2 3">
    <name type="scientific">Amycolatopsis echigonensis</name>
    <dbReference type="NCBI Taxonomy" id="2576905"/>
    <lineage>
        <taxon>Bacteria</taxon>
        <taxon>Bacillati</taxon>
        <taxon>Actinomycetota</taxon>
        <taxon>Actinomycetes</taxon>
        <taxon>Pseudonocardiales</taxon>
        <taxon>Pseudonocardiaceae</taxon>
        <taxon>Amycolatopsis</taxon>
    </lineage>
</organism>
<proteinExistence type="predicted"/>
<feature type="compositionally biased region" description="Pro residues" evidence="1">
    <location>
        <begin position="217"/>
        <end position="226"/>
    </location>
</feature>
<dbReference type="AlphaFoldDB" id="A0A2N3WLA1"/>
<protein>
    <submittedName>
        <fullName evidence="2">Uncharacterized protein</fullName>
    </submittedName>
</protein>
<accession>A0A2N3WLA1</accession>
<feature type="region of interest" description="Disordered" evidence="1">
    <location>
        <begin position="27"/>
        <end position="58"/>
    </location>
</feature>
<reference evidence="2 3" key="1">
    <citation type="submission" date="2017-12" db="EMBL/GenBank/DDBJ databases">
        <title>Sequencing the genomes of 1000 Actinobacteria strains.</title>
        <authorList>
            <person name="Klenk H.-P."/>
        </authorList>
    </citation>
    <scope>NUCLEOTIDE SEQUENCE [LARGE SCALE GENOMIC DNA]</scope>
    <source>
        <strain evidence="2 3">DSM 45165</strain>
    </source>
</reference>
<comment type="caution">
    <text evidence="2">The sequence shown here is derived from an EMBL/GenBank/DDBJ whole genome shotgun (WGS) entry which is preliminary data.</text>
</comment>
<evidence type="ECO:0000256" key="1">
    <source>
        <dbReference type="SAM" id="MobiDB-lite"/>
    </source>
</evidence>
<dbReference type="Proteomes" id="UP000233750">
    <property type="component" value="Unassembled WGS sequence"/>
</dbReference>
<feature type="region of interest" description="Disordered" evidence="1">
    <location>
        <begin position="188"/>
        <end position="258"/>
    </location>
</feature>
<keyword evidence="3" id="KW-1185">Reference proteome</keyword>
<evidence type="ECO:0000313" key="2">
    <source>
        <dbReference type="EMBL" id="PKV94653.1"/>
    </source>
</evidence>
<dbReference type="EMBL" id="PJMY01000003">
    <property type="protein sequence ID" value="PKV94653.1"/>
    <property type="molecule type" value="Genomic_DNA"/>
</dbReference>